<dbReference type="AlphaFoldDB" id="A0A822XWC8"/>
<gene>
    <name evidence="1" type="ORF">HUJ06_024769</name>
</gene>
<accession>A0A822XWC8</accession>
<sequence length="59" mass="6888">MDVKTLISAYSSEAWTRLLSFLPSFNSNSLANVLNFYTRTSRSRYRRWRSGFPLPLPSK</sequence>
<dbReference type="Proteomes" id="UP000607653">
    <property type="component" value="Unassembled WGS sequence"/>
</dbReference>
<organism evidence="1 2">
    <name type="scientific">Nelumbo nucifera</name>
    <name type="common">Sacred lotus</name>
    <dbReference type="NCBI Taxonomy" id="4432"/>
    <lineage>
        <taxon>Eukaryota</taxon>
        <taxon>Viridiplantae</taxon>
        <taxon>Streptophyta</taxon>
        <taxon>Embryophyta</taxon>
        <taxon>Tracheophyta</taxon>
        <taxon>Spermatophyta</taxon>
        <taxon>Magnoliopsida</taxon>
        <taxon>Proteales</taxon>
        <taxon>Nelumbonaceae</taxon>
        <taxon>Nelumbo</taxon>
    </lineage>
</organism>
<protein>
    <submittedName>
        <fullName evidence="1">Uncharacterized protein</fullName>
    </submittedName>
</protein>
<evidence type="ECO:0000313" key="1">
    <source>
        <dbReference type="EMBL" id="DAD23306.1"/>
    </source>
</evidence>
<evidence type="ECO:0000313" key="2">
    <source>
        <dbReference type="Proteomes" id="UP000607653"/>
    </source>
</evidence>
<keyword evidence="2" id="KW-1185">Reference proteome</keyword>
<name>A0A822XWC8_NELNU</name>
<reference evidence="1 2" key="1">
    <citation type="journal article" date="2020" name="Mol. Biol. Evol.">
        <title>Distinct Expression and Methylation Patterns for Genes with Different Fates following a Single Whole-Genome Duplication in Flowering Plants.</title>
        <authorList>
            <person name="Shi T."/>
            <person name="Rahmani R.S."/>
            <person name="Gugger P.F."/>
            <person name="Wang M."/>
            <person name="Li H."/>
            <person name="Zhang Y."/>
            <person name="Li Z."/>
            <person name="Wang Q."/>
            <person name="Van de Peer Y."/>
            <person name="Marchal K."/>
            <person name="Chen J."/>
        </authorList>
    </citation>
    <scope>NUCLEOTIDE SEQUENCE [LARGE SCALE GENOMIC DNA]</scope>
    <source>
        <tissue evidence="1">Leaf</tissue>
    </source>
</reference>
<dbReference type="EMBL" id="DUZY01000001">
    <property type="protein sequence ID" value="DAD23306.1"/>
    <property type="molecule type" value="Genomic_DNA"/>
</dbReference>
<comment type="caution">
    <text evidence="1">The sequence shown here is derived from an EMBL/GenBank/DDBJ whole genome shotgun (WGS) entry which is preliminary data.</text>
</comment>
<proteinExistence type="predicted"/>